<evidence type="ECO:0000313" key="3">
    <source>
        <dbReference type="Proteomes" id="UP001525890"/>
    </source>
</evidence>
<protein>
    <submittedName>
        <fullName evidence="2">Uncharacterized protein</fullName>
    </submittedName>
</protein>
<comment type="caution">
    <text evidence="2">The sequence shown here is derived from an EMBL/GenBank/DDBJ whole genome shotgun (WGS) entry which is preliminary data.</text>
</comment>
<accession>A0ABT2N031</accession>
<dbReference type="Proteomes" id="UP001525890">
    <property type="component" value="Unassembled WGS sequence"/>
</dbReference>
<evidence type="ECO:0000313" key="2">
    <source>
        <dbReference type="EMBL" id="MCT7970263.1"/>
    </source>
</evidence>
<dbReference type="PROSITE" id="PS51257">
    <property type="entry name" value="PROKAR_LIPOPROTEIN"/>
    <property type="match status" value="1"/>
</dbReference>
<organism evidence="2 3">
    <name type="scientific">Laspinema palackyanum D2a</name>
    <dbReference type="NCBI Taxonomy" id="2953684"/>
    <lineage>
        <taxon>Bacteria</taxon>
        <taxon>Bacillati</taxon>
        <taxon>Cyanobacteriota</taxon>
        <taxon>Cyanophyceae</taxon>
        <taxon>Oscillatoriophycideae</taxon>
        <taxon>Oscillatoriales</taxon>
        <taxon>Laspinemataceae</taxon>
        <taxon>Laspinema</taxon>
        <taxon>Laspinema palackyanum</taxon>
    </lineage>
</organism>
<dbReference type="RefSeq" id="WP_261265508.1">
    <property type="nucleotide sequence ID" value="NZ_JAMXFF010000084.1"/>
</dbReference>
<reference evidence="2 3" key="1">
    <citation type="journal article" date="2022" name="Front. Microbiol.">
        <title>High genomic differentiation and limited gene flow indicate recent cryptic speciation within the genus Laspinema (cyanobacteria).</title>
        <authorList>
            <person name="Stanojkovic A."/>
            <person name="Skoupy S."/>
            <person name="Skaloud P."/>
            <person name="Dvorak P."/>
        </authorList>
    </citation>
    <scope>NUCLEOTIDE SEQUENCE [LARGE SCALE GENOMIC DNA]</scope>
    <source>
        <strain evidence="2 3">D2a</strain>
    </source>
</reference>
<keyword evidence="1" id="KW-0472">Membrane</keyword>
<proteinExistence type="predicted"/>
<gene>
    <name evidence="2" type="ORF">NG799_28505</name>
</gene>
<sequence>MKNLLKTLAKRARHLAIGVTWSGLVGAAIGCVTHGSMAVAFTPAMLAGGLLVGAFVVPVIEYLLFLQEQSALNLEPQWYDEAHNIVHY</sequence>
<evidence type="ECO:0000256" key="1">
    <source>
        <dbReference type="SAM" id="Phobius"/>
    </source>
</evidence>
<dbReference type="EMBL" id="JAMXFF010000084">
    <property type="protein sequence ID" value="MCT7970263.1"/>
    <property type="molecule type" value="Genomic_DNA"/>
</dbReference>
<keyword evidence="3" id="KW-1185">Reference proteome</keyword>
<keyword evidence="1" id="KW-1133">Transmembrane helix</keyword>
<keyword evidence="1" id="KW-0812">Transmembrane</keyword>
<feature type="transmembrane region" description="Helical" evidence="1">
    <location>
        <begin position="40"/>
        <end position="65"/>
    </location>
</feature>
<name>A0ABT2N031_9CYAN</name>